<dbReference type="AlphaFoldDB" id="A0A290Z5C4"/>
<dbReference type="RefSeq" id="WP_096493215.1">
    <property type="nucleotide sequence ID" value="NZ_CP023445.1"/>
</dbReference>
<evidence type="ECO:0008006" key="3">
    <source>
        <dbReference type="Google" id="ProtNLM"/>
    </source>
</evidence>
<dbReference type="KEGG" id="apre:CNX65_13915"/>
<dbReference type="InterPro" id="IPR016181">
    <property type="entry name" value="Acyl_CoA_acyltransferase"/>
</dbReference>
<proteinExistence type="predicted"/>
<dbReference type="SUPFAM" id="SSF55729">
    <property type="entry name" value="Acyl-CoA N-acyltransferases (Nat)"/>
    <property type="match status" value="1"/>
</dbReference>
<keyword evidence="2" id="KW-1185">Reference proteome</keyword>
<sequence length="274" mass="28204">MSPLPGPDAAALRALGVADEVADLLAGSELLLDAAGEPVVLTAEVDDETGRARALATFLGPASDAAVAEVVEAAAARHPEAAEVVLVLPPGRTPPGPGVPLLRYALATDLIGRAPDVEGWVVRHADDNDAVDVVPLYAEALPDGVDADPWELQELCLELFDEALEEGAVFVAHGPDGFAGHLTLVLDEDELSGTTRLEVFDRCVLGEVGASPAVALLTWAAVDHARAEGMALRACVRGDGPEVEAALESLLALGWRRDEVCWAVPLASGAGAGA</sequence>
<evidence type="ECO:0000313" key="2">
    <source>
        <dbReference type="Proteomes" id="UP000218505"/>
    </source>
</evidence>
<accession>A0A290Z5C4</accession>
<name>A0A290Z5C4_9PSEU</name>
<reference evidence="1" key="1">
    <citation type="submission" date="2017-09" db="EMBL/GenBank/DDBJ databases">
        <title>Complete Genome Sequence of ansamitocin-producing Bacterium Actinosynnema pretiosum X47.</title>
        <authorList>
            <person name="Cao G."/>
            <person name="Zong G."/>
            <person name="Zhong C."/>
            <person name="Fu J."/>
        </authorList>
    </citation>
    <scope>NUCLEOTIDE SEQUENCE [LARGE SCALE GENOMIC DNA]</scope>
    <source>
        <strain evidence="1">X47</strain>
    </source>
</reference>
<dbReference type="Proteomes" id="UP000218505">
    <property type="component" value="Chromosome"/>
</dbReference>
<organism evidence="1 2">
    <name type="scientific">Actinosynnema pretiosum</name>
    <dbReference type="NCBI Taxonomy" id="42197"/>
    <lineage>
        <taxon>Bacteria</taxon>
        <taxon>Bacillati</taxon>
        <taxon>Actinomycetota</taxon>
        <taxon>Actinomycetes</taxon>
        <taxon>Pseudonocardiales</taxon>
        <taxon>Pseudonocardiaceae</taxon>
        <taxon>Actinosynnema</taxon>
    </lineage>
</organism>
<dbReference type="EMBL" id="CP023445">
    <property type="protein sequence ID" value="ATE54251.1"/>
    <property type="molecule type" value="Genomic_DNA"/>
</dbReference>
<gene>
    <name evidence="1" type="ORF">CNX65_13915</name>
</gene>
<evidence type="ECO:0000313" key="1">
    <source>
        <dbReference type="EMBL" id="ATE54251.1"/>
    </source>
</evidence>
<protein>
    <recommendedName>
        <fullName evidence="3">N-acetyltransferase domain-containing protein</fullName>
    </recommendedName>
</protein>